<dbReference type="Proteomes" id="UP000217211">
    <property type="component" value="Chromosome"/>
</dbReference>
<dbReference type="EMBL" id="CP023067">
    <property type="protein sequence ID" value="ASY63845.1"/>
    <property type="molecule type" value="Genomic_DNA"/>
</dbReference>
<name>A0A249PDK8_9HYPH</name>
<accession>A0A249PDK8</accession>
<keyword evidence="2" id="KW-1185">Reference proteome</keyword>
<evidence type="ECO:0000313" key="2">
    <source>
        <dbReference type="Proteomes" id="UP000217211"/>
    </source>
</evidence>
<gene>
    <name evidence="1" type="ORF">SJ05684_c24050</name>
</gene>
<proteinExistence type="predicted"/>
<evidence type="ECO:0000313" key="1">
    <source>
        <dbReference type="EMBL" id="ASY63845.1"/>
    </source>
</evidence>
<dbReference type="AlphaFoldDB" id="A0A249PDK8"/>
<reference evidence="1 2" key="1">
    <citation type="submission" date="2017-08" db="EMBL/GenBank/DDBJ databases">
        <title>Multipartite genome sequences of Sinorhizobium species nodulating soybeans.</title>
        <authorList>
            <person name="Tian C.F."/>
        </authorList>
    </citation>
    <scope>NUCLEOTIDE SEQUENCE [LARGE SCALE GENOMIC DNA]</scope>
    <source>
        <strain evidence="1 2">CCBAU 05684</strain>
    </source>
</reference>
<protein>
    <submittedName>
        <fullName evidence="1">Uncharacterized protein</fullName>
    </submittedName>
</protein>
<organism evidence="1 2">
    <name type="scientific">Sinorhizobium sojae CCBAU 05684</name>
    <dbReference type="NCBI Taxonomy" id="716928"/>
    <lineage>
        <taxon>Bacteria</taxon>
        <taxon>Pseudomonadati</taxon>
        <taxon>Pseudomonadota</taxon>
        <taxon>Alphaproteobacteria</taxon>
        <taxon>Hyphomicrobiales</taxon>
        <taxon>Rhizobiaceae</taxon>
        <taxon>Sinorhizobium/Ensifer group</taxon>
        <taxon>Sinorhizobium</taxon>
    </lineage>
</organism>
<dbReference type="KEGG" id="esj:SJ05684_c24050"/>
<sequence length="41" mass="4766">MHAEVSLTAPRVLSDAQMSLWYFELLHAFTQNWVQADMQEA</sequence>